<reference evidence="1 2" key="1">
    <citation type="submission" date="2015-05" db="EMBL/GenBank/DDBJ databases">
        <title>Complete genome sequence of a sulfur-oxidizing gammaproteobacterium strain HA5.</title>
        <authorList>
            <person name="Miura A."/>
            <person name="Kojima H."/>
            <person name="Fukui M."/>
        </authorList>
    </citation>
    <scope>NUCLEOTIDE SEQUENCE [LARGE SCALE GENOMIC DNA]</scope>
    <source>
        <strain evidence="1 2">HA5</strain>
    </source>
</reference>
<protein>
    <submittedName>
        <fullName evidence="1">Uncharacterized protein</fullName>
    </submittedName>
</protein>
<dbReference type="AlphaFoldDB" id="A0A1B4XGD4"/>
<sequence>MVGGSERARKETIGVTLRDVNGQTWNLKTLGLVRSVFNLRTDGRAQGLHYSSTLEGDISWILGHEPVQTVLIADIPANAAPGAASMTISLNASDNSSGVSDPFTVNLQIVPGSGSQDQFFRQDSLSGTSMPVNFGKLEPAPHAKISFGGSTAIGAASLKIGFNGAVLNGNDINLYTPESAVKSGGAFGDTQRMVYWRHDGQYLYVDVVAPQGIAGKYLQFFVIHPKGLSGSPNFVLTSVAVYGVDGAPISVQPTLEYFP</sequence>
<dbReference type="Proteomes" id="UP000243180">
    <property type="component" value="Chromosome"/>
</dbReference>
<dbReference type="EMBL" id="AP014879">
    <property type="protein sequence ID" value="BAV33872.1"/>
    <property type="molecule type" value="Genomic_DNA"/>
</dbReference>
<gene>
    <name evidence="1" type="ORF">SCL_1567</name>
</gene>
<evidence type="ECO:0000313" key="1">
    <source>
        <dbReference type="EMBL" id="BAV33872.1"/>
    </source>
</evidence>
<organism evidence="1 2">
    <name type="scientific">Sulfuricaulis limicola</name>
    <dbReference type="NCBI Taxonomy" id="1620215"/>
    <lineage>
        <taxon>Bacteria</taxon>
        <taxon>Pseudomonadati</taxon>
        <taxon>Pseudomonadota</taxon>
        <taxon>Gammaproteobacteria</taxon>
        <taxon>Acidiferrobacterales</taxon>
        <taxon>Acidiferrobacteraceae</taxon>
        <taxon>Sulfuricaulis</taxon>
    </lineage>
</organism>
<keyword evidence="2" id="KW-1185">Reference proteome</keyword>
<evidence type="ECO:0000313" key="2">
    <source>
        <dbReference type="Proteomes" id="UP000243180"/>
    </source>
</evidence>
<dbReference type="InParanoid" id="A0A1B4XGD4"/>
<proteinExistence type="predicted"/>
<name>A0A1B4XGD4_9GAMM</name>
<accession>A0A1B4XGD4</accession>
<dbReference type="KEGG" id="slim:SCL_1567"/>